<keyword evidence="1" id="KW-1133">Transmembrane helix</keyword>
<dbReference type="PATRIC" id="fig|1045858.4.peg.2089"/>
<dbReference type="AlphaFoldDB" id="G0EL46"/>
<keyword evidence="2" id="KW-0449">Lipoprotein</keyword>
<dbReference type="HOGENOM" id="CLU_1387944_0_0_12"/>
<feature type="transmembrane region" description="Helical" evidence="1">
    <location>
        <begin position="20"/>
        <end position="41"/>
    </location>
</feature>
<keyword evidence="1" id="KW-0812">Transmembrane</keyword>
<accession>G0EL46</accession>
<evidence type="ECO:0000313" key="3">
    <source>
        <dbReference type="Proteomes" id="UP000008522"/>
    </source>
</evidence>
<dbReference type="Proteomes" id="UP000008522">
    <property type="component" value="Chromosome"/>
</dbReference>
<name>G0EL46_BRAIP</name>
<evidence type="ECO:0000313" key="2">
    <source>
        <dbReference type="EMBL" id="AEM22702.1"/>
    </source>
</evidence>
<dbReference type="KEGG" id="bip:Bint_2086"/>
<evidence type="ECO:0000256" key="1">
    <source>
        <dbReference type="SAM" id="Phobius"/>
    </source>
</evidence>
<reference evidence="2 3" key="1">
    <citation type="journal article" date="2011" name="BMC Genomics">
        <title>Complete genome sequence of Brachyspira intermedia reveals unique genomic features in Brachyspira species and phage-mediated horizontal gene transfer.</title>
        <authorList>
            <person name="Hafstrom T."/>
            <person name="Jansson D.S."/>
            <person name="Segerman B."/>
        </authorList>
    </citation>
    <scope>NUCLEOTIDE SEQUENCE [LARGE SCALE GENOMIC DNA]</scope>
    <source>
        <strain evidence="3">ATCC 51140 / PWS/A</strain>
    </source>
</reference>
<protein>
    <submittedName>
        <fullName evidence="2">Putative lipoprotein</fullName>
    </submittedName>
</protein>
<keyword evidence="3" id="KW-1185">Reference proteome</keyword>
<dbReference type="EMBL" id="CP002874">
    <property type="protein sequence ID" value="AEM22702.1"/>
    <property type="molecule type" value="Genomic_DNA"/>
</dbReference>
<proteinExistence type="predicted"/>
<gene>
    <name evidence="2" type="ordered locus">Bint_2086</name>
</gene>
<organism evidence="2 3">
    <name type="scientific">Brachyspira intermedia (strain ATCC 51140 / PWS/A)</name>
    <name type="common">Serpulina intermedia</name>
    <dbReference type="NCBI Taxonomy" id="1045858"/>
    <lineage>
        <taxon>Bacteria</taxon>
        <taxon>Pseudomonadati</taxon>
        <taxon>Spirochaetota</taxon>
        <taxon>Spirochaetia</taxon>
        <taxon>Brachyspirales</taxon>
        <taxon>Brachyspiraceae</taxon>
        <taxon>Brachyspira</taxon>
    </lineage>
</organism>
<sequence>MYISVFLDKIFGVIMKLKKYIFMPLVFCLIIVVSCSESMPLKEYKDATTLRDKAIRYDLQNYSKEQFDIAEANYSEAMILIDENKDSAKVKELLTTASNSYQTVLNDGLPQYAEVLRSEIDLERVYSKEVKAYRVDKENYEFAELNYINALSALSTNNYEEAVSCFLNAKKYHHKAYFTTKIRYDESTRGIKEAEDKIRQVEELERSSSK</sequence>
<keyword evidence="1" id="KW-0472">Membrane</keyword>